<gene>
    <name evidence="1" type="ORF">ILEXP_LOCUS3083</name>
</gene>
<dbReference type="AlphaFoldDB" id="A0ABC8R0H6"/>
<name>A0ABC8R0H6_9AQUA</name>
<dbReference type="Proteomes" id="UP001642360">
    <property type="component" value="Unassembled WGS sequence"/>
</dbReference>
<evidence type="ECO:0000313" key="1">
    <source>
        <dbReference type="EMBL" id="CAK9136108.1"/>
    </source>
</evidence>
<sequence length="148" mass="15824">MSINVKGLRSGGREVVDLVVWGPVGLSLVKNLQVLTILLCPKPSRGQVWCGPAHRAHLLKMLGPNFMDEIDCGSFFDNFDDLIEFPTDNGCGLGSGDGTGFPAIWSNPLDTLPSSDPIFCGGHRSSASDLSAELAVPVSIFPLSQQFH</sequence>
<protein>
    <submittedName>
        <fullName evidence="1">Uncharacterized protein</fullName>
    </submittedName>
</protein>
<dbReference type="EMBL" id="CAUOFW020000737">
    <property type="protein sequence ID" value="CAK9136108.1"/>
    <property type="molecule type" value="Genomic_DNA"/>
</dbReference>
<reference evidence="1 2" key="1">
    <citation type="submission" date="2024-02" db="EMBL/GenBank/DDBJ databases">
        <authorList>
            <person name="Vignale AGUSTIN F."/>
            <person name="Sosa J E."/>
            <person name="Modenutti C."/>
        </authorList>
    </citation>
    <scope>NUCLEOTIDE SEQUENCE [LARGE SCALE GENOMIC DNA]</scope>
</reference>
<organism evidence="1 2">
    <name type="scientific">Ilex paraguariensis</name>
    <name type="common">yerba mate</name>
    <dbReference type="NCBI Taxonomy" id="185542"/>
    <lineage>
        <taxon>Eukaryota</taxon>
        <taxon>Viridiplantae</taxon>
        <taxon>Streptophyta</taxon>
        <taxon>Embryophyta</taxon>
        <taxon>Tracheophyta</taxon>
        <taxon>Spermatophyta</taxon>
        <taxon>Magnoliopsida</taxon>
        <taxon>eudicotyledons</taxon>
        <taxon>Gunneridae</taxon>
        <taxon>Pentapetalae</taxon>
        <taxon>asterids</taxon>
        <taxon>campanulids</taxon>
        <taxon>Aquifoliales</taxon>
        <taxon>Aquifoliaceae</taxon>
        <taxon>Ilex</taxon>
    </lineage>
</organism>
<comment type="caution">
    <text evidence="1">The sequence shown here is derived from an EMBL/GenBank/DDBJ whole genome shotgun (WGS) entry which is preliminary data.</text>
</comment>
<accession>A0ABC8R0H6</accession>
<keyword evidence="2" id="KW-1185">Reference proteome</keyword>
<proteinExistence type="predicted"/>
<evidence type="ECO:0000313" key="2">
    <source>
        <dbReference type="Proteomes" id="UP001642360"/>
    </source>
</evidence>